<dbReference type="RefSeq" id="WP_252817599.1">
    <property type="nucleotide sequence ID" value="NZ_JAMXQS010000003.1"/>
</dbReference>
<reference evidence="2 3" key="1">
    <citation type="submission" date="2022-06" db="EMBL/GenBank/DDBJ databases">
        <title>Mesorhizobium sp. strain RP14 Genome sequencing and assembly.</title>
        <authorList>
            <person name="Kim I."/>
        </authorList>
    </citation>
    <scope>NUCLEOTIDE SEQUENCE [LARGE SCALE GENOMIC DNA]</scope>
    <source>
        <strain evidence="3">RP14(2022)</strain>
    </source>
</reference>
<sequence>MSKQLLIYERAVPVSRQNHGAISVKAGNDFGFARHVNSVPLMTAEFGAVSPEYAIVFAGEGQEIIPVVLLGVRDNENLFVKEDGAWSGKYVPAFLRRYPFVFASTDAGDNFTLCIDEDFSGANTDGIGERLFDSAGERTQYLQSVLGFLQAYQQQFIRTQAFTRRLAELDLLEPMQAQFTLPGNQRMTLTGFQAVNADRLKALSGDKLETLARSDELDLIYAHLHSLRNFTATAERLQLPEGGNAIEASVGEASAQAEEDTAPSASSLN</sequence>
<accession>A0ABT1C452</accession>
<protein>
    <submittedName>
        <fullName evidence="2">SapC family protein</fullName>
    </submittedName>
</protein>
<evidence type="ECO:0000313" key="2">
    <source>
        <dbReference type="EMBL" id="MCO6049622.1"/>
    </source>
</evidence>
<keyword evidence="3" id="KW-1185">Reference proteome</keyword>
<dbReference type="EMBL" id="JAMXQS010000003">
    <property type="protein sequence ID" value="MCO6049622.1"/>
    <property type="molecule type" value="Genomic_DNA"/>
</dbReference>
<dbReference type="Pfam" id="PF07277">
    <property type="entry name" value="SapC"/>
    <property type="match status" value="1"/>
</dbReference>
<organism evidence="2 3">
    <name type="scientific">Mesorhizobium liriopis</name>
    <dbReference type="NCBI Taxonomy" id="2953882"/>
    <lineage>
        <taxon>Bacteria</taxon>
        <taxon>Pseudomonadati</taxon>
        <taxon>Pseudomonadota</taxon>
        <taxon>Alphaproteobacteria</taxon>
        <taxon>Hyphomicrobiales</taxon>
        <taxon>Phyllobacteriaceae</taxon>
        <taxon>Mesorhizobium</taxon>
    </lineage>
</organism>
<gene>
    <name evidence="2" type="ORF">NGM99_07440</name>
</gene>
<name>A0ABT1C452_9HYPH</name>
<proteinExistence type="predicted"/>
<comment type="caution">
    <text evidence="2">The sequence shown here is derived from an EMBL/GenBank/DDBJ whole genome shotgun (WGS) entry which is preliminary data.</text>
</comment>
<feature type="region of interest" description="Disordered" evidence="1">
    <location>
        <begin position="250"/>
        <end position="269"/>
    </location>
</feature>
<dbReference type="Proteomes" id="UP001205906">
    <property type="component" value="Unassembled WGS sequence"/>
</dbReference>
<dbReference type="InterPro" id="IPR010836">
    <property type="entry name" value="SapC"/>
</dbReference>
<evidence type="ECO:0000313" key="3">
    <source>
        <dbReference type="Proteomes" id="UP001205906"/>
    </source>
</evidence>
<evidence type="ECO:0000256" key="1">
    <source>
        <dbReference type="SAM" id="MobiDB-lite"/>
    </source>
</evidence>